<evidence type="ECO:0000256" key="9">
    <source>
        <dbReference type="SAM" id="Phobius"/>
    </source>
</evidence>
<keyword evidence="7 9" id="KW-1133">Transmembrane helix</keyword>
<proteinExistence type="predicted"/>
<sequence>MNIEIWQIIVLSLLGFYVIIENLGINVIANQALIVGTITGLVMGDLTTGLAVGATLQLMGLGIQAYGGASVPDYMTASIVGTVFAITSGRGVEFGIGLAVPVALLMIQLDIFARFCNVFFQKRIDKNIRLADTKKIRIYHLLGAMSWGLSRGVPIFIVFSFGDRVIQIVSDVIPEWLTGGLAVAGGMLPAVGIAILLRFLPVKNFITYLMIGFLAVAYLKMPMFGVALLGLALAILQFKNLIGKQNNLTQVAQADANGKGGLSADEYED</sequence>
<evidence type="ECO:0000256" key="5">
    <source>
        <dbReference type="ARBA" id="ARBA00022683"/>
    </source>
</evidence>
<dbReference type="Proteomes" id="UP000352698">
    <property type="component" value="Unassembled WGS sequence"/>
</dbReference>
<evidence type="ECO:0000313" key="13">
    <source>
        <dbReference type="Proteomes" id="UP000352698"/>
    </source>
</evidence>
<gene>
    <name evidence="11" type="primary">agaC</name>
    <name evidence="10" type="ORF">EB03_02356</name>
    <name evidence="11" type="ORF">NCTC12204_00470</name>
</gene>
<organism evidence="11 13">
    <name type="scientific">Enterococcus hirae</name>
    <dbReference type="NCBI Taxonomy" id="1354"/>
    <lineage>
        <taxon>Bacteria</taxon>
        <taxon>Bacillati</taxon>
        <taxon>Bacillota</taxon>
        <taxon>Bacilli</taxon>
        <taxon>Lactobacillales</taxon>
        <taxon>Enterococcaceae</taxon>
        <taxon>Enterococcus</taxon>
    </lineage>
</organism>
<dbReference type="Proteomes" id="UP000253498">
    <property type="component" value="Unassembled WGS sequence"/>
</dbReference>
<name>A0A1V8XCM6_ENTHR</name>
<dbReference type="PANTHER" id="PTHR32502:SF28">
    <property type="entry name" value="PHOSPHOTRANSFERASE SYSTEM SUGAR-SPECIFIC EIIC COMPONENT"/>
    <property type="match status" value="1"/>
</dbReference>
<evidence type="ECO:0000313" key="11">
    <source>
        <dbReference type="EMBL" id="VTQ59789.1"/>
    </source>
</evidence>
<evidence type="ECO:0000313" key="12">
    <source>
        <dbReference type="Proteomes" id="UP000253498"/>
    </source>
</evidence>
<dbReference type="PROSITE" id="PS51106">
    <property type="entry name" value="PTS_EIIC_TYPE_4"/>
    <property type="match status" value="1"/>
</dbReference>
<evidence type="ECO:0000313" key="10">
    <source>
        <dbReference type="EMBL" id="RBT67587.1"/>
    </source>
</evidence>
<keyword evidence="5" id="KW-0598">Phosphotransferase system</keyword>
<comment type="caution">
    <text evidence="11">The sequence shown here is derived from an EMBL/GenBank/DDBJ whole genome shotgun (WGS) entry which is preliminary data.</text>
</comment>
<dbReference type="STRING" id="1354.A6P53_01965"/>
<dbReference type="RefSeq" id="WP_010720071.1">
    <property type="nucleotide sequence ID" value="NZ_BSWW01000023.1"/>
</dbReference>
<dbReference type="AlphaFoldDB" id="A0A1V8XCM6"/>
<keyword evidence="2" id="KW-0813">Transport</keyword>
<evidence type="ECO:0000256" key="7">
    <source>
        <dbReference type="ARBA" id="ARBA00022989"/>
    </source>
</evidence>
<comment type="subcellular location">
    <subcellularLocation>
        <location evidence="1">Cell membrane</location>
        <topology evidence="1">Multi-pass membrane protein</topology>
    </subcellularLocation>
</comment>
<evidence type="ECO:0000256" key="8">
    <source>
        <dbReference type="ARBA" id="ARBA00023136"/>
    </source>
</evidence>
<evidence type="ECO:0000256" key="3">
    <source>
        <dbReference type="ARBA" id="ARBA00022475"/>
    </source>
</evidence>
<feature type="transmembrane region" description="Helical" evidence="9">
    <location>
        <begin position="181"/>
        <end position="200"/>
    </location>
</feature>
<dbReference type="EMBL" id="CABEEP010000001">
    <property type="protein sequence ID" value="VTQ59789.1"/>
    <property type="molecule type" value="Genomic_DNA"/>
</dbReference>
<dbReference type="InterPro" id="IPR050303">
    <property type="entry name" value="GatZ_KbaZ_carbometab"/>
</dbReference>
<dbReference type="GO" id="GO:0005886">
    <property type="term" value="C:plasma membrane"/>
    <property type="evidence" value="ECO:0007669"/>
    <property type="project" value="UniProtKB-SubCell"/>
</dbReference>
<dbReference type="InterPro" id="IPR004700">
    <property type="entry name" value="PTS_IIC_man"/>
</dbReference>
<dbReference type="GO" id="GO:0009401">
    <property type="term" value="P:phosphoenolpyruvate-dependent sugar phosphotransferase system"/>
    <property type="evidence" value="ECO:0007669"/>
    <property type="project" value="UniProtKB-KW"/>
</dbReference>
<dbReference type="GeneID" id="56785859"/>
<evidence type="ECO:0000256" key="4">
    <source>
        <dbReference type="ARBA" id="ARBA00022597"/>
    </source>
</evidence>
<reference evidence="11 13" key="2">
    <citation type="submission" date="2019-05" db="EMBL/GenBank/DDBJ databases">
        <authorList>
            <consortium name="Pathogen Informatics"/>
        </authorList>
    </citation>
    <scope>NUCLEOTIDE SEQUENCE [LARGE SCALE GENOMIC DNA]</scope>
    <source>
        <strain evidence="11 13">NCTC12204</strain>
    </source>
</reference>
<feature type="transmembrane region" description="Helical" evidence="9">
    <location>
        <begin position="6"/>
        <end position="25"/>
    </location>
</feature>
<feature type="transmembrane region" description="Helical" evidence="9">
    <location>
        <begin position="32"/>
        <end position="52"/>
    </location>
</feature>
<dbReference type="PANTHER" id="PTHR32502">
    <property type="entry name" value="N-ACETYLGALACTOSAMINE PERMEASE II COMPONENT-RELATED"/>
    <property type="match status" value="1"/>
</dbReference>
<protein>
    <submittedName>
        <fullName evidence="11">PTS system transporter subunit IIC</fullName>
    </submittedName>
</protein>
<evidence type="ECO:0000256" key="1">
    <source>
        <dbReference type="ARBA" id="ARBA00004651"/>
    </source>
</evidence>
<feature type="transmembrane region" description="Helical" evidence="9">
    <location>
        <begin position="207"/>
        <end position="236"/>
    </location>
</feature>
<accession>A0A1V8XCM6</accession>
<feature type="transmembrane region" description="Helical" evidence="9">
    <location>
        <begin position="141"/>
        <end position="161"/>
    </location>
</feature>
<feature type="transmembrane region" description="Helical" evidence="9">
    <location>
        <begin position="98"/>
        <end position="120"/>
    </location>
</feature>
<keyword evidence="6 9" id="KW-0812">Transmembrane</keyword>
<keyword evidence="3" id="KW-1003">Cell membrane</keyword>
<evidence type="ECO:0000256" key="2">
    <source>
        <dbReference type="ARBA" id="ARBA00022448"/>
    </source>
</evidence>
<dbReference type="Pfam" id="PF03609">
    <property type="entry name" value="EII-Sor"/>
    <property type="match status" value="1"/>
</dbReference>
<reference evidence="10 12" key="1">
    <citation type="submission" date="2015-06" db="EMBL/GenBank/DDBJ databases">
        <title>The Genome Sequence of Enterococcus hirae 88EA1.</title>
        <authorList>
            <consortium name="The Broad Institute Genomics Platform"/>
            <consortium name="The Broad Institute Genome Sequencing Center for Infectious Disease"/>
            <person name="Earl A.M."/>
            <person name="Van Tyne D."/>
            <person name="Lebreton F."/>
            <person name="Saavedra J.T."/>
            <person name="Gilmore M.S."/>
            <person name="Manson McGuire A."/>
            <person name="Clock S."/>
            <person name="Crupain M."/>
            <person name="Rangan U."/>
            <person name="Young S."/>
            <person name="Abouelleil A."/>
            <person name="Cao P."/>
            <person name="Chapman S.B."/>
            <person name="Griggs A."/>
            <person name="Priest M."/>
            <person name="Shea T."/>
            <person name="Wortman J."/>
            <person name="Nusbaum C."/>
            <person name="Birren B."/>
        </authorList>
    </citation>
    <scope>NUCLEOTIDE SEQUENCE [LARGE SCALE GENOMIC DNA]</scope>
    <source>
        <strain evidence="10 12">88EA1</strain>
    </source>
</reference>
<dbReference type="EMBL" id="LESJ01000006">
    <property type="protein sequence ID" value="RBT67587.1"/>
    <property type="molecule type" value="Genomic_DNA"/>
</dbReference>
<evidence type="ECO:0000256" key="6">
    <source>
        <dbReference type="ARBA" id="ARBA00022692"/>
    </source>
</evidence>
<keyword evidence="4" id="KW-0762">Sugar transport</keyword>
<keyword evidence="8 9" id="KW-0472">Membrane</keyword>